<dbReference type="InterPro" id="IPR006094">
    <property type="entry name" value="Oxid_FAD_bind_N"/>
</dbReference>
<evidence type="ECO:0000256" key="4">
    <source>
        <dbReference type="ARBA" id="ARBA00023002"/>
    </source>
</evidence>
<dbReference type="Gene3D" id="3.30.43.10">
    <property type="entry name" value="Uridine Diphospho-n-acetylenolpyruvylglucosamine Reductase, domain 2"/>
    <property type="match status" value="1"/>
</dbReference>
<keyword evidence="2" id="KW-0285">Flavoprotein</keyword>
<dbReference type="InterPro" id="IPR016167">
    <property type="entry name" value="FAD-bd_PCMH_sub1"/>
</dbReference>
<dbReference type="OrthoDB" id="2151789at2759"/>
<accession>A0A8J2I2D7</accession>
<dbReference type="GO" id="GO:0016491">
    <property type="term" value="F:oxidoreductase activity"/>
    <property type="evidence" value="ECO:0007669"/>
    <property type="project" value="UniProtKB-KW"/>
</dbReference>
<name>A0A8J2I2D7_9PLEO</name>
<dbReference type="Gene3D" id="3.40.462.20">
    <property type="match status" value="1"/>
</dbReference>
<keyword evidence="7" id="KW-1185">Reference proteome</keyword>
<dbReference type="GO" id="GO:0071949">
    <property type="term" value="F:FAD binding"/>
    <property type="evidence" value="ECO:0007669"/>
    <property type="project" value="InterPro"/>
</dbReference>
<dbReference type="InterPro" id="IPR036318">
    <property type="entry name" value="FAD-bd_PCMH-like_sf"/>
</dbReference>
<dbReference type="InterPro" id="IPR016166">
    <property type="entry name" value="FAD-bd_PCMH"/>
</dbReference>
<dbReference type="PANTHER" id="PTHR42973">
    <property type="entry name" value="BINDING OXIDOREDUCTASE, PUTATIVE (AFU_ORTHOLOGUE AFUA_1G17690)-RELATED"/>
    <property type="match status" value="1"/>
</dbReference>
<evidence type="ECO:0000256" key="2">
    <source>
        <dbReference type="ARBA" id="ARBA00022630"/>
    </source>
</evidence>
<reference evidence="6" key="1">
    <citation type="submission" date="2021-05" db="EMBL/GenBank/DDBJ databases">
        <authorList>
            <person name="Stam R."/>
        </authorList>
    </citation>
    <scope>NUCLEOTIDE SEQUENCE</scope>
    <source>
        <strain evidence="6">CS162</strain>
    </source>
</reference>
<dbReference type="Gene3D" id="3.30.465.10">
    <property type="match status" value="1"/>
</dbReference>
<keyword evidence="4" id="KW-0560">Oxidoreductase</keyword>
<dbReference type="PROSITE" id="PS51387">
    <property type="entry name" value="FAD_PCMH"/>
    <property type="match status" value="1"/>
</dbReference>
<dbReference type="GeneID" id="67017967"/>
<dbReference type="InterPro" id="IPR050416">
    <property type="entry name" value="FAD-linked_Oxidoreductase"/>
</dbReference>
<dbReference type="PANTHER" id="PTHR42973:SF34">
    <property type="entry name" value="FAD BINDING DOMAIN PROTEIN (AFU_ORTHOLOGUE AFUA_3G02770)"/>
    <property type="match status" value="1"/>
</dbReference>
<gene>
    <name evidence="6" type="ORF">ALTATR162_LOCUS6113</name>
</gene>
<evidence type="ECO:0000256" key="3">
    <source>
        <dbReference type="ARBA" id="ARBA00022827"/>
    </source>
</evidence>
<dbReference type="EMBL" id="CAJRGZ010000019">
    <property type="protein sequence ID" value="CAG5161870.1"/>
    <property type="molecule type" value="Genomic_DNA"/>
</dbReference>
<keyword evidence="3" id="KW-0274">FAD</keyword>
<evidence type="ECO:0000313" key="7">
    <source>
        <dbReference type="Proteomes" id="UP000676310"/>
    </source>
</evidence>
<comment type="caution">
    <text evidence="6">The sequence shown here is derived from an EMBL/GenBank/DDBJ whole genome shotgun (WGS) entry which is preliminary data.</text>
</comment>
<evidence type="ECO:0000256" key="1">
    <source>
        <dbReference type="ARBA" id="ARBA00005466"/>
    </source>
</evidence>
<dbReference type="Pfam" id="PF01565">
    <property type="entry name" value="FAD_binding_4"/>
    <property type="match status" value="1"/>
</dbReference>
<dbReference type="Proteomes" id="UP000676310">
    <property type="component" value="Unassembled WGS sequence"/>
</dbReference>
<evidence type="ECO:0000313" key="6">
    <source>
        <dbReference type="EMBL" id="CAG5161870.1"/>
    </source>
</evidence>
<proteinExistence type="inferred from homology"/>
<protein>
    <recommendedName>
        <fullName evidence="5">FAD-binding PCMH-type domain-containing protein</fullName>
    </recommendedName>
</protein>
<dbReference type="InterPro" id="IPR016169">
    <property type="entry name" value="FAD-bd_PCMH_sub2"/>
</dbReference>
<organism evidence="6 7">
    <name type="scientific">Alternaria atra</name>
    <dbReference type="NCBI Taxonomy" id="119953"/>
    <lineage>
        <taxon>Eukaryota</taxon>
        <taxon>Fungi</taxon>
        <taxon>Dikarya</taxon>
        <taxon>Ascomycota</taxon>
        <taxon>Pezizomycotina</taxon>
        <taxon>Dothideomycetes</taxon>
        <taxon>Pleosporomycetidae</taxon>
        <taxon>Pleosporales</taxon>
        <taxon>Pleosporineae</taxon>
        <taxon>Pleosporaceae</taxon>
        <taxon>Alternaria</taxon>
        <taxon>Alternaria sect. Ulocladioides</taxon>
    </lineage>
</organism>
<dbReference type="SUPFAM" id="SSF56176">
    <property type="entry name" value="FAD-binding/transporter-associated domain-like"/>
    <property type="match status" value="1"/>
</dbReference>
<dbReference type="AlphaFoldDB" id="A0A8J2I2D7"/>
<sequence length="525" mass="56569">MKTFVSFAAFTAGAISQATFEPADFNVTEALLKNGVNVSAIPELASFAERSLSSGCSAACMSLKLIFGDDQVETQSEPAYTAFLNDFWSAQQVEISPQCVFKPEKALDVSTSILLSRLTQCPFAAKSGGHSAVPGGSNIKGGITISFEKMNKTTPSADRKSVSFQPGQTWYDVYTKLEQYQLTIIGGRVSGVDVVVDCVYGLSCDNVISFELVTATGIIITVSKTSYPDLFWALRGGGNNFGLVTQFNVNALPRADTMWGGSRTYLESEWPALLEAYINLGKNANQDGKAHQILSFVSFAGSPPIALVELEYADPVTNATILEEYNSIEGAIADTTAVRSLAELTTLIDGNGEFDGKRQAFWTWTNKLDLEMATLTKNIFFEEIASVEGVANLTAAVSLQVITDPILEKTKLNGGNALGLDPKEGPLALFLVSPSWSNSADDEKVNQFAARIKDRCVEAAKAAGKSNDYLYMNYASPYQNPVARYGAANQARLKAISKKYDPTGVFEILQPGYFKLDGAAPLGQL</sequence>
<comment type="similarity">
    <text evidence="1">Belongs to the oxygen-dependent FAD-linked oxidoreductase family.</text>
</comment>
<evidence type="ECO:0000259" key="5">
    <source>
        <dbReference type="PROSITE" id="PS51387"/>
    </source>
</evidence>
<dbReference type="RefSeq" id="XP_043169669.1">
    <property type="nucleotide sequence ID" value="XM_043313734.1"/>
</dbReference>
<feature type="domain" description="FAD-binding PCMH-type" evidence="5">
    <location>
        <begin position="93"/>
        <end position="254"/>
    </location>
</feature>